<protein>
    <submittedName>
        <fullName evidence="2">Uncharacterized protein</fullName>
    </submittedName>
</protein>
<evidence type="ECO:0000313" key="3">
    <source>
        <dbReference type="Proteomes" id="UP001597058"/>
    </source>
</evidence>
<feature type="region of interest" description="Disordered" evidence="1">
    <location>
        <begin position="1"/>
        <end position="53"/>
    </location>
</feature>
<keyword evidence="3" id="KW-1185">Reference proteome</keyword>
<comment type="caution">
    <text evidence="2">The sequence shown here is derived from an EMBL/GenBank/DDBJ whole genome shotgun (WGS) entry which is preliminary data.</text>
</comment>
<evidence type="ECO:0000256" key="1">
    <source>
        <dbReference type="SAM" id="MobiDB-lite"/>
    </source>
</evidence>
<dbReference type="Proteomes" id="UP001597058">
    <property type="component" value="Unassembled WGS sequence"/>
</dbReference>
<accession>A0ABW3XIB1</accession>
<name>A0ABW3XIB1_9ACTN</name>
<evidence type="ECO:0000313" key="2">
    <source>
        <dbReference type="EMBL" id="MFD1309067.1"/>
    </source>
</evidence>
<sequence length="53" mass="6040">MSTDRVNELRQILRANRPETPDIMQPVREAVARQSEALRAHQEPQTADRATGK</sequence>
<reference evidence="3" key="1">
    <citation type="journal article" date="2019" name="Int. J. Syst. Evol. Microbiol.">
        <title>The Global Catalogue of Microorganisms (GCM) 10K type strain sequencing project: providing services to taxonomists for standard genome sequencing and annotation.</title>
        <authorList>
            <consortium name="The Broad Institute Genomics Platform"/>
            <consortium name="The Broad Institute Genome Sequencing Center for Infectious Disease"/>
            <person name="Wu L."/>
            <person name="Ma J."/>
        </authorList>
    </citation>
    <scope>NUCLEOTIDE SEQUENCE [LARGE SCALE GENOMIC DNA]</scope>
    <source>
        <strain evidence="3">CGMCC 4.7020</strain>
    </source>
</reference>
<dbReference type="RefSeq" id="WP_381328746.1">
    <property type="nucleotide sequence ID" value="NZ_JBHTMM010000033.1"/>
</dbReference>
<organism evidence="2 3">
    <name type="scientific">Streptomyces kaempferi</name>
    <dbReference type="NCBI Taxonomy" id="333725"/>
    <lineage>
        <taxon>Bacteria</taxon>
        <taxon>Bacillati</taxon>
        <taxon>Actinomycetota</taxon>
        <taxon>Actinomycetes</taxon>
        <taxon>Kitasatosporales</taxon>
        <taxon>Streptomycetaceae</taxon>
        <taxon>Streptomyces</taxon>
    </lineage>
</organism>
<gene>
    <name evidence="2" type="ORF">ACFQ5X_24820</name>
</gene>
<proteinExistence type="predicted"/>
<dbReference type="EMBL" id="JBHTMM010000033">
    <property type="protein sequence ID" value="MFD1309067.1"/>
    <property type="molecule type" value="Genomic_DNA"/>
</dbReference>